<dbReference type="SUPFAM" id="SSF52821">
    <property type="entry name" value="Rhodanese/Cell cycle control phosphatase"/>
    <property type="match status" value="1"/>
</dbReference>
<reference evidence="3 4" key="1">
    <citation type="submission" date="2021-03" db="EMBL/GenBank/DDBJ databases">
        <title>Genomic Encyclopedia of Type Strains, Phase IV (KMG-IV): sequencing the most valuable type-strain genomes for metagenomic binning, comparative biology and taxonomic classification.</title>
        <authorList>
            <person name="Goeker M."/>
        </authorList>
    </citation>
    <scope>NUCLEOTIDE SEQUENCE [LARGE SCALE GENOMIC DNA]</scope>
    <source>
        <strain evidence="3 4">DSM 26675</strain>
    </source>
</reference>
<proteinExistence type="predicted"/>
<protein>
    <submittedName>
        <fullName evidence="3">Rhodanese-related sulfurtransferase</fullName>
    </submittedName>
</protein>
<evidence type="ECO:0000256" key="1">
    <source>
        <dbReference type="SAM" id="SignalP"/>
    </source>
</evidence>
<dbReference type="Pfam" id="PF00581">
    <property type="entry name" value="Rhodanese"/>
    <property type="match status" value="1"/>
</dbReference>
<dbReference type="SMART" id="SM00450">
    <property type="entry name" value="RHOD"/>
    <property type="match status" value="1"/>
</dbReference>
<accession>A0ABS4RIM1</accession>
<evidence type="ECO:0000313" key="4">
    <source>
        <dbReference type="Proteomes" id="UP001519293"/>
    </source>
</evidence>
<name>A0ABS4RIM1_9BACI</name>
<dbReference type="InterPro" id="IPR001763">
    <property type="entry name" value="Rhodanese-like_dom"/>
</dbReference>
<keyword evidence="1" id="KW-0732">Signal</keyword>
<dbReference type="PANTHER" id="PTHR43031">
    <property type="entry name" value="FAD-DEPENDENT OXIDOREDUCTASE"/>
    <property type="match status" value="1"/>
</dbReference>
<feature type="signal peptide" evidence="1">
    <location>
        <begin position="1"/>
        <end position="18"/>
    </location>
</feature>
<organism evidence="3 4">
    <name type="scientific">Cytobacillus eiseniae</name>
    <dbReference type="NCBI Taxonomy" id="762947"/>
    <lineage>
        <taxon>Bacteria</taxon>
        <taxon>Bacillati</taxon>
        <taxon>Bacillota</taxon>
        <taxon>Bacilli</taxon>
        <taxon>Bacillales</taxon>
        <taxon>Bacillaceae</taxon>
        <taxon>Cytobacillus</taxon>
    </lineage>
</organism>
<dbReference type="PANTHER" id="PTHR43031:SF17">
    <property type="entry name" value="SULFURTRANSFERASE YTWF-RELATED"/>
    <property type="match status" value="1"/>
</dbReference>
<dbReference type="PROSITE" id="PS51257">
    <property type="entry name" value="PROKAR_LIPOPROTEIN"/>
    <property type="match status" value="1"/>
</dbReference>
<dbReference type="EMBL" id="JAGIKZ010000026">
    <property type="protein sequence ID" value="MBP2242746.1"/>
    <property type="molecule type" value="Genomic_DNA"/>
</dbReference>
<dbReference type="Gene3D" id="3.40.250.10">
    <property type="entry name" value="Rhodanese-like domain"/>
    <property type="match status" value="1"/>
</dbReference>
<dbReference type="RefSeq" id="WP_066400153.1">
    <property type="nucleotide sequence ID" value="NZ_JAGIKZ010000026.1"/>
</dbReference>
<gene>
    <name evidence="3" type="ORF">J2Z40_003326</name>
</gene>
<keyword evidence="4" id="KW-1185">Reference proteome</keyword>
<evidence type="ECO:0000259" key="2">
    <source>
        <dbReference type="PROSITE" id="PS50206"/>
    </source>
</evidence>
<dbReference type="InterPro" id="IPR050229">
    <property type="entry name" value="GlpE_sulfurtransferase"/>
</dbReference>
<comment type="caution">
    <text evidence="3">The sequence shown here is derived from an EMBL/GenBank/DDBJ whole genome shotgun (WGS) entry which is preliminary data.</text>
</comment>
<dbReference type="Proteomes" id="UP001519293">
    <property type="component" value="Unassembled WGS sequence"/>
</dbReference>
<dbReference type="CDD" id="cd00158">
    <property type="entry name" value="RHOD"/>
    <property type="match status" value="1"/>
</dbReference>
<feature type="domain" description="Rhodanese" evidence="2">
    <location>
        <begin position="39"/>
        <end position="124"/>
    </location>
</feature>
<evidence type="ECO:0000313" key="3">
    <source>
        <dbReference type="EMBL" id="MBP2242746.1"/>
    </source>
</evidence>
<feature type="chain" id="PRO_5047447930" evidence="1">
    <location>
        <begin position="19"/>
        <end position="126"/>
    </location>
</feature>
<dbReference type="PROSITE" id="PS50206">
    <property type="entry name" value="RHODANESE_3"/>
    <property type="match status" value="1"/>
</dbReference>
<sequence length="126" mass="14241">MKKHLCVLFSCAFLFVLAACSNNASYENIDNERAKEMIDNEQAEVIDVRSIEEYEAGHIPDATVLPLDEMNERISELDKDKTYILVCKSGNRSGQAGEILAENGFNDIYNIETGMNEWPYEVEKGL</sequence>
<dbReference type="InterPro" id="IPR036873">
    <property type="entry name" value="Rhodanese-like_dom_sf"/>
</dbReference>